<accession>A0AAD7XTY1</accession>
<organism evidence="1 2">
    <name type="scientific">Chrysophaeum taylorii</name>
    <dbReference type="NCBI Taxonomy" id="2483200"/>
    <lineage>
        <taxon>Eukaryota</taxon>
        <taxon>Sar</taxon>
        <taxon>Stramenopiles</taxon>
        <taxon>Ochrophyta</taxon>
        <taxon>Pelagophyceae</taxon>
        <taxon>Pelagomonadales</taxon>
        <taxon>Pelagomonadaceae</taxon>
        <taxon>Chrysophaeum</taxon>
    </lineage>
</organism>
<dbReference type="EMBL" id="JAQMWT010000038">
    <property type="protein sequence ID" value="KAJ8612924.1"/>
    <property type="molecule type" value="Genomic_DNA"/>
</dbReference>
<dbReference type="Proteomes" id="UP001230188">
    <property type="component" value="Unassembled WGS sequence"/>
</dbReference>
<comment type="caution">
    <text evidence="1">The sequence shown here is derived from an EMBL/GenBank/DDBJ whole genome shotgun (WGS) entry which is preliminary data.</text>
</comment>
<sequence>MQHKWLGGAVFGRYVVGVPSHHWSVLKVDVISGEISYIETPARSGKFKWLRGVATDQGVVVGVPSSADAVLLVDPQTDSVALLPHGLEGKWKWHGGQVGGDGCVYAPPANAPGVLRVDPKRRTCEVLACDDPGGRSKYYGGLASEDGCVWGVPFAADRALKIDPKKMAAERVGRSLGGFGFDQNWHGGLRCERTGRLYGFPANADAVLRIDPATDRVDRLGVPGPRGRYQWAGGFQCASSGAIYGVPSDASDVLKIEVDGRVSRFGDLGRKKNKWQNAVEGPDGAFYCVPCDADAVLRIDPRDDSLGFLRGTIPPGKDKYQGAFYAGGAIWALPESADAVLRISFSGPPEVQLLPLY</sequence>
<protein>
    <submittedName>
        <fullName evidence="1">Uncharacterized protein</fullName>
    </submittedName>
</protein>
<dbReference type="InterPro" id="IPR015943">
    <property type="entry name" value="WD40/YVTN_repeat-like_dom_sf"/>
</dbReference>
<gene>
    <name evidence="1" type="ORF">CTAYLR_006202</name>
</gene>
<dbReference type="SUPFAM" id="SSF63829">
    <property type="entry name" value="Calcium-dependent phosphotriesterase"/>
    <property type="match status" value="2"/>
</dbReference>
<reference evidence="1" key="1">
    <citation type="submission" date="2023-01" db="EMBL/GenBank/DDBJ databases">
        <title>Metagenome sequencing of chrysophaentin producing Chrysophaeum taylorii.</title>
        <authorList>
            <person name="Davison J."/>
            <person name="Bewley C."/>
        </authorList>
    </citation>
    <scope>NUCLEOTIDE SEQUENCE</scope>
    <source>
        <strain evidence="1">NIES-1699</strain>
    </source>
</reference>
<evidence type="ECO:0000313" key="2">
    <source>
        <dbReference type="Proteomes" id="UP001230188"/>
    </source>
</evidence>
<name>A0AAD7XTY1_9STRA</name>
<proteinExistence type="predicted"/>
<keyword evidence="2" id="KW-1185">Reference proteome</keyword>
<evidence type="ECO:0000313" key="1">
    <source>
        <dbReference type="EMBL" id="KAJ8612924.1"/>
    </source>
</evidence>
<dbReference type="AlphaFoldDB" id="A0AAD7XTY1"/>
<dbReference type="Gene3D" id="2.130.10.10">
    <property type="entry name" value="YVTN repeat-like/Quinoprotein amine dehydrogenase"/>
    <property type="match status" value="1"/>
</dbReference>